<dbReference type="InterPro" id="IPR037923">
    <property type="entry name" value="HTH-like"/>
</dbReference>
<evidence type="ECO:0000256" key="1">
    <source>
        <dbReference type="ARBA" id="ARBA00022490"/>
    </source>
</evidence>
<evidence type="ECO:0000256" key="3">
    <source>
        <dbReference type="ARBA" id="ARBA00023015"/>
    </source>
</evidence>
<dbReference type="Proteomes" id="UP000198854">
    <property type="component" value="Unassembled WGS sequence"/>
</dbReference>
<keyword evidence="7" id="KW-0684">Rhamnose metabolism</keyword>
<dbReference type="Pfam" id="PF02311">
    <property type="entry name" value="AraC_binding"/>
    <property type="match status" value="1"/>
</dbReference>
<dbReference type="PANTHER" id="PTHR43280">
    <property type="entry name" value="ARAC-FAMILY TRANSCRIPTIONAL REGULATOR"/>
    <property type="match status" value="1"/>
</dbReference>
<dbReference type="PROSITE" id="PS00041">
    <property type="entry name" value="HTH_ARAC_FAMILY_1"/>
    <property type="match status" value="1"/>
</dbReference>
<evidence type="ECO:0000256" key="6">
    <source>
        <dbReference type="ARBA" id="ARBA00023163"/>
    </source>
</evidence>
<keyword evidence="6" id="KW-0804">Transcription</keyword>
<reference evidence="9 10" key="1">
    <citation type="submission" date="2016-10" db="EMBL/GenBank/DDBJ databases">
        <authorList>
            <person name="de Groot N.N."/>
        </authorList>
    </citation>
    <scope>NUCLEOTIDE SEQUENCE [LARGE SCALE GENOMIC DNA]</scope>
    <source>
        <strain evidence="9 10">CGMCC 1.10228</strain>
    </source>
</reference>
<evidence type="ECO:0000313" key="9">
    <source>
        <dbReference type="EMBL" id="SDH09321.1"/>
    </source>
</evidence>
<keyword evidence="2" id="KW-0677">Repeat</keyword>
<dbReference type="InterPro" id="IPR047220">
    <property type="entry name" value="RhaR_RhaS-like_N"/>
</dbReference>
<dbReference type="SMART" id="SM00342">
    <property type="entry name" value="HTH_ARAC"/>
    <property type="match status" value="1"/>
</dbReference>
<name>A0A1G7ZKN3_9VIBR</name>
<protein>
    <submittedName>
        <fullName evidence="9">Transcriptional regulator, AraC family</fullName>
    </submittedName>
</protein>
<keyword evidence="10" id="KW-1185">Reference proteome</keyword>
<dbReference type="InterPro" id="IPR014710">
    <property type="entry name" value="RmlC-like_jellyroll"/>
</dbReference>
<sequence>MIIMKMFQLNSDEFFEHSDAAVSTEVRAPQENYPEHSHDFYELMIVTKGAGQHVMNNVPTNLSQNYICYVSPRDRHLLEEVDNLYLTNVLFKKTKLSYSPLLKHLLPRDDEQNNSWYVASENMKRVNLLVDQLQQESQLDTLESRLMSEALFQQLVVEISRGRLTAQSNDEQDNCILKIIDWIQINYQQEFHVGDISERFNISSRTLSRKIKQVTNLSFNNYIHRVRINKAMDLLHYSEMSITDIAFHVGYKDSNYFSTKFKRFTSRSPSDFR</sequence>
<feature type="domain" description="HTH araC/xylS-type" evidence="8">
    <location>
        <begin position="177"/>
        <end position="273"/>
    </location>
</feature>
<keyword evidence="1" id="KW-0963">Cytoplasm</keyword>
<evidence type="ECO:0000256" key="5">
    <source>
        <dbReference type="ARBA" id="ARBA00023159"/>
    </source>
</evidence>
<dbReference type="CDD" id="cd06977">
    <property type="entry name" value="cupin_RhaR_RhaS-like_N"/>
    <property type="match status" value="1"/>
</dbReference>
<dbReference type="InterPro" id="IPR018062">
    <property type="entry name" value="HTH_AraC-typ_CS"/>
</dbReference>
<dbReference type="SUPFAM" id="SSF46689">
    <property type="entry name" value="Homeodomain-like"/>
    <property type="match status" value="2"/>
</dbReference>
<keyword evidence="5" id="KW-0010">Activator</keyword>
<dbReference type="InterPro" id="IPR003313">
    <property type="entry name" value="AraC-bd"/>
</dbReference>
<dbReference type="EMBL" id="FNDD01000008">
    <property type="protein sequence ID" value="SDH09321.1"/>
    <property type="molecule type" value="Genomic_DNA"/>
</dbReference>
<dbReference type="Gene3D" id="2.60.120.10">
    <property type="entry name" value="Jelly Rolls"/>
    <property type="match status" value="1"/>
</dbReference>
<evidence type="ECO:0000256" key="2">
    <source>
        <dbReference type="ARBA" id="ARBA00022737"/>
    </source>
</evidence>
<dbReference type="PRINTS" id="PR00032">
    <property type="entry name" value="HTHARAC"/>
</dbReference>
<gene>
    <name evidence="9" type="ORF">SAMN04488136_10825</name>
</gene>
<keyword evidence="4" id="KW-0238">DNA-binding</keyword>
<dbReference type="SUPFAM" id="SSF51215">
    <property type="entry name" value="Regulatory protein AraC"/>
    <property type="match status" value="1"/>
</dbReference>
<dbReference type="GO" id="GO:0043565">
    <property type="term" value="F:sequence-specific DNA binding"/>
    <property type="evidence" value="ECO:0007669"/>
    <property type="project" value="InterPro"/>
</dbReference>
<dbReference type="InterPro" id="IPR018060">
    <property type="entry name" value="HTH_AraC"/>
</dbReference>
<evidence type="ECO:0000259" key="8">
    <source>
        <dbReference type="PROSITE" id="PS01124"/>
    </source>
</evidence>
<dbReference type="AlphaFoldDB" id="A0A1G7ZKN3"/>
<dbReference type="InterPro" id="IPR020449">
    <property type="entry name" value="Tscrpt_reg_AraC-type_HTH"/>
</dbReference>
<organism evidence="9 10">
    <name type="scientific">Vibrio xiamenensis</name>
    <dbReference type="NCBI Taxonomy" id="861298"/>
    <lineage>
        <taxon>Bacteria</taxon>
        <taxon>Pseudomonadati</taxon>
        <taxon>Pseudomonadota</taxon>
        <taxon>Gammaproteobacteria</taxon>
        <taxon>Vibrionales</taxon>
        <taxon>Vibrionaceae</taxon>
        <taxon>Vibrio</taxon>
    </lineage>
</organism>
<dbReference type="GO" id="GO:0003700">
    <property type="term" value="F:DNA-binding transcription factor activity"/>
    <property type="evidence" value="ECO:0007669"/>
    <property type="project" value="InterPro"/>
</dbReference>
<dbReference type="PANTHER" id="PTHR43280:SF28">
    <property type="entry name" value="HTH-TYPE TRANSCRIPTIONAL ACTIVATOR RHAS"/>
    <property type="match status" value="1"/>
</dbReference>
<proteinExistence type="predicted"/>
<accession>A0A1G7ZKN3</accession>
<dbReference type="Gene3D" id="1.10.10.60">
    <property type="entry name" value="Homeodomain-like"/>
    <property type="match status" value="2"/>
</dbReference>
<dbReference type="PROSITE" id="PS01124">
    <property type="entry name" value="HTH_ARAC_FAMILY_2"/>
    <property type="match status" value="1"/>
</dbReference>
<evidence type="ECO:0000313" key="10">
    <source>
        <dbReference type="Proteomes" id="UP000198854"/>
    </source>
</evidence>
<evidence type="ECO:0000256" key="7">
    <source>
        <dbReference type="ARBA" id="ARBA00023308"/>
    </source>
</evidence>
<dbReference type="InterPro" id="IPR009057">
    <property type="entry name" value="Homeodomain-like_sf"/>
</dbReference>
<dbReference type="Pfam" id="PF12833">
    <property type="entry name" value="HTH_18"/>
    <property type="match status" value="1"/>
</dbReference>
<keyword evidence="3" id="KW-0805">Transcription regulation</keyword>
<dbReference type="STRING" id="861298.SAMN04488136_10825"/>
<evidence type="ECO:0000256" key="4">
    <source>
        <dbReference type="ARBA" id="ARBA00023125"/>
    </source>
</evidence>